<evidence type="ECO:0000313" key="21">
    <source>
        <dbReference type="Proteomes" id="UP000286976"/>
    </source>
</evidence>
<dbReference type="InterPro" id="IPR029119">
    <property type="entry name" value="MutY_C"/>
</dbReference>
<evidence type="ECO:0000256" key="18">
    <source>
        <dbReference type="PIRSR" id="PIRSR603561-2"/>
    </source>
</evidence>
<evidence type="ECO:0000256" key="15">
    <source>
        <dbReference type="ARBA" id="ARBA00041979"/>
    </source>
</evidence>
<dbReference type="InterPro" id="IPR003561">
    <property type="entry name" value="Mutator_MutT"/>
</dbReference>
<evidence type="ECO:0000313" key="20">
    <source>
        <dbReference type="EMBL" id="RUO42896.1"/>
    </source>
</evidence>
<proteinExistence type="inferred from homology"/>
<accession>A0A432X7W3</accession>
<comment type="caution">
    <text evidence="20">The sequence shown here is derived from an EMBL/GenBank/DDBJ whole genome shotgun (WGS) entry which is preliminary data.</text>
</comment>
<dbReference type="CDD" id="cd03425">
    <property type="entry name" value="NUDIX_MutT_NudA_like"/>
    <property type="match status" value="1"/>
</dbReference>
<protein>
    <recommendedName>
        <fullName evidence="13">8-oxo-dGTP diphosphatase</fullName>
        <ecNumber evidence="12">3.6.1.55</ecNumber>
    </recommendedName>
    <alternativeName>
        <fullName evidence="16">7,8-dihydro-8-oxoguanine-triphosphatase</fullName>
    </alternativeName>
    <alternativeName>
        <fullName evidence="15">Mutator protein MutT</fullName>
    </alternativeName>
    <alternativeName>
        <fullName evidence="14">dGTP pyrophosphohydrolase</fullName>
    </alternativeName>
</protein>
<dbReference type="GO" id="GO:0046872">
    <property type="term" value="F:metal ion binding"/>
    <property type="evidence" value="ECO:0007669"/>
    <property type="project" value="UniProtKB-KW"/>
</dbReference>
<dbReference type="PROSITE" id="PS51462">
    <property type="entry name" value="NUDIX"/>
    <property type="match status" value="1"/>
</dbReference>
<sequence length="136" mass="15089">MSQLVQVAVGVVINANQQILLSLRAAHQHQGGRWEFPGGKIEAHETPQQGLTRELHEELGVQVQSAEPLCCITHTYPEKQVALNVWWVTGFSGDVEGKEGQAWRWVPAKDLSQYQFPDANTPILRAIEKKLGLTGP</sequence>
<evidence type="ECO:0000256" key="4">
    <source>
        <dbReference type="ARBA" id="ARBA00022705"/>
    </source>
</evidence>
<keyword evidence="7" id="KW-0378">Hydrolase</keyword>
<dbReference type="Gene3D" id="3.90.79.10">
    <property type="entry name" value="Nucleoside Triphosphate Pyrophosphohydrolase"/>
    <property type="match status" value="1"/>
</dbReference>
<dbReference type="EMBL" id="PIPQ01000002">
    <property type="protein sequence ID" value="RUO42896.1"/>
    <property type="molecule type" value="Genomic_DNA"/>
</dbReference>
<comment type="similarity">
    <text evidence="2">Belongs to the Nudix hydrolase family.</text>
</comment>
<evidence type="ECO:0000256" key="5">
    <source>
        <dbReference type="ARBA" id="ARBA00022723"/>
    </source>
</evidence>
<dbReference type="RefSeq" id="WP_126757111.1">
    <property type="nucleotide sequence ID" value="NZ_PIPQ01000002.1"/>
</dbReference>
<dbReference type="GO" id="GO:0006260">
    <property type="term" value="P:DNA replication"/>
    <property type="evidence" value="ECO:0007669"/>
    <property type="project" value="UniProtKB-KW"/>
</dbReference>
<dbReference type="EC" id="3.6.1.55" evidence="12"/>
<feature type="binding site" evidence="18">
    <location>
        <position position="38"/>
    </location>
    <ligand>
        <name>Mg(2+)</name>
        <dbReference type="ChEBI" id="CHEBI:18420"/>
    </ligand>
</feature>
<feature type="binding site" evidence="17">
    <location>
        <begin position="35"/>
        <end position="38"/>
    </location>
    <ligand>
        <name>8-oxo-dGTP</name>
        <dbReference type="ChEBI" id="CHEBI:77896"/>
    </ligand>
</feature>
<keyword evidence="6" id="KW-0227">DNA damage</keyword>
<dbReference type="PANTHER" id="PTHR47707:SF1">
    <property type="entry name" value="NUDIX HYDROLASE FAMILY PROTEIN"/>
    <property type="match status" value="1"/>
</dbReference>
<keyword evidence="5 18" id="KW-0479">Metal-binding</keyword>
<dbReference type="PANTHER" id="PTHR47707">
    <property type="entry name" value="8-OXO-DGTP DIPHOSPHATASE"/>
    <property type="match status" value="1"/>
</dbReference>
<keyword evidence="21" id="KW-1185">Reference proteome</keyword>
<gene>
    <name evidence="20" type="ORF">CWE15_05710</name>
</gene>
<dbReference type="OrthoDB" id="9810648at2"/>
<evidence type="ECO:0000256" key="9">
    <source>
        <dbReference type="ARBA" id="ARBA00023204"/>
    </source>
</evidence>
<evidence type="ECO:0000256" key="16">
    <source>
        <dbReference type="ARBA" id="ARBA00042798"/>
    </source>
</evidence>
<dbReference type="AlphaFoldDB" id="A0A432X7W3"/>
<feature type="binding site" evidence="17">
    <location>
        <position position="29"/>
    </location>
    <ligand>
        <name>8-oxo-dGTP</name>
        <dbReference type="ChEBI" id="CHEBI:77896"/>
    </ligand>
</feature>
<dbReference type="GO" id="GO:0008413">
    <property type="term" value="F:8-oxo-7,8-dihydroguanosine triphosphate pyrophosphatase activity"/>
    <property type="evidence" value="ECO:0007669"/>
    <property type="project" value="InterPro"/>
</dbReference>
<dbReference type="InterPro" id="IPR015797">
    <property type="entry name" value="NUDIX_hydrolase-like_dom_sf"/>
</dbReference>
<dbReference type="GO" id="GO:0006281">
    <property type="term" value="P:DNA repair"/>
    <property type="evidence" value="ECO:0007669"/>
    <property type="project" value="UniProtKB-KW"/>
</dbReference>
<dbReference type="Proteomes" id="UP000286976">
    <property type="component" value="Unassembled WGS sequence"/>
</dbReference>
<comment type="catalytic activity">
    <reaction evidence="10">
        <text>8-oxo-dGTP + H2O = 8-oxo-dGMP + diphosphate + H(+)</text>
        <dbReference type="Rhea" id="RHEA:31575"/>
        <dbReference type="ChEBI" id="CHEBI:15377"/>
        <dbReference type="ChEBI" id="CHEBI:15378"/>
        <dbReference type="ChEBI" id="CHEBI:33019"/>
        <dbReference type="ChEBI" id="CHEBI:63224"/>
        <dbReference type="ChEBI" id="CHEBI:77896"/>
        <dbReference type="EC" id="3.6.1.55"/>
    </reaction>
</comment>
<dbReference type="InterPro" id="IPR020476">
    <property type="entry name" value="Nudix_hydrolase"/>
</dbReference>
<keyword evidence="8 18" id="KW-0460">Magnesium</keyword>
<evidence type="ECO:0000256" key="10">
    <source>
        <dbReference type="ARBA" id="ARBA00035861"/>
    </source>
</evidence>
<feature type="binding site" evidence="18">
    <location>
        <position position="58"/>
    </location>
    <ligand>
        <name>Mg(2+)</name>
        <dbReference type="ChEBI" id="CHEBI:18420"/>
    </ligand>
</feature>
<keyword evidence="3" id="KW-0515">Mutator protein</keyword>
<dbReference type="NCBIfam" id="TIGR00586">
    <property type="entry name" value="mutt"/>
    <property type="match status" value="1"/>
</dbReference>
<comment type="cofactor">
    <cofactor evidence="1 18">
        <name>Mg(2+)</name>
        <dbReference type="ChEBI" id="CHEBI:18420"/>
    </cofactor>
</comment>
<organism evidence="20 21">
    <name type="scientific">Aliidiomarina taiwanensis</name>
    <dbReference type="NCBI Taxonomy" id="946228"/>
    <lineage>
        <taxon>Bacteria</taxon>
        <taxon>Pseudomonadati</taxon>
        <taxon>Pseudomonadota</taxon>
        <taxon>Gammaproteobacteria</taxon>
        <taxon>Alteromonadales</taxon>
        <taxon>Idiomarinaceae</taxon>
        <taxon>Aliidiomarina</taxon>
    </lineage>
</organism>
<reference evidence="20 21" key="1">
    <citation type="journal article" date="2011" name="Front. Microbiol.">
        <title>Genomic signatures of strain selection and enhancement in Bacillus atrophaeus var. globigii, a historical biowarfare simulant.</title>
        <authorList>
            <person name="Gibbons H.S."/>
            <person name="Broomall S.M."/>
            <person name="McNew L.A."/>
            <person name="Daligault H."/>
            <person name="Chapman C."/>
            <person name="Bruce D."/>
            <person name="Karavis M."/>
            <person name="Krepps M."/>
            <person name="McGregor P.A."/>
            <person name="Hong C."/>
            <person name="Park K.H."/>
            <person name="Akmal A."/>
            <person name="Feldman A."/>
            <person name="Lin J.S."/>
            <person name="Chang W.E."/>
            <person name="Higgs B.W."/>
            <person name="Demirev P."/>
            <person name="Lindquist J."/>
            <person name="Liem A."/>
            <person name="Fochler E."/>
            <person name="Read T.D."/>
            <person name="Tapia R."/>
            <person name="Johnson S."/>
            <person name="Bishop-Lilly K.A."/>
            <person name="Detter C."/>
            <person name="Han C."/>
            <person name="Sozhamannan S."/>
            <person name="Rosenzweig C.N."/>
            <person name="Skowronski E.W."/>
        </authorList>
    </citation>
    <scope>NUCLEOTIDE SEQUENCE [LARGE SCALE GENOMIC DNA]</scope>
    <source>
        <strain evidence="20 21">AIT1</strain>
    </source>
</reference>
<evidence type="ECO:0000256" key="3">
    <source>
        <dbReference type="ARBA" id="ARBA00022457"/>
    </source>
</evidence>
<dbReference type="GO" id="GO:0044716">
    <property type="term" value="F:8-oxo-GDP phosphatase activity"/>
    <property type="evidence" value="ECO:0007669"/>
    <property type="project" value="TreeGrafter"/>
</dbReference>
<dbReference type="PROSITE" id="PS00893">
    <property type="entry name" value="NUDIX_BOX"/>
    <property type="match status" value="1"/>
</dbReference>
<evidence type="ECO:0000256" key="1">
    <source>
        <dbReference type="ARBA" id="ARBA00001946"/>
    </source>
</evidence>
<feature type="domain" description="Nudix hydrolase" evidence="19">
    <location>
        <begin position="4"/>
        <end position="131"/>
    </location>
</feature>
<keyword evidence="9" id="KW-0234">DNA repair</keyword>
<dbReference type="FunFam" id="3.90.79.10:FF:000014">
    <property type="entry name" value="8-oxo-dGTP diphosphatase MutT"/>
    <property type="match status" value="1"/>
</dbReference>
<feature type="binding site" evidence="17">
    <location>
        <position position="24"/>
    </location>
    <ligand>
        <name>8-oxo-dGTP</name>
        <dbReference type="ChEBI" id="CHEBI:77896"/>
    </ligand>
</feature>
<comment type="catalytic activity">
    <reaction evidence="11">
        <text>8-oxo-GTP + H2O = 8-oxo-GMP + diphosphate + H(+)</text>
        <dbReference type="Rhea" id="RHEA:67616"/>
        <dbReference type="ChEBI" id="CHEBI:15377"/>
        <dbReference type="ChEBI" id="CHEBI:15378"/>
        <dbReference type="ChEBI" id="CHEBI:33019"/>
        <dbReference type="ChEBI" id="CHEBI:143553"/>
        <dbReference type="ChEBI" id="CHEBI:145694"/>
    </reaction>
</comment>
<evidence type="ECO:0000259" key="19">
    <source>
        <dbReference type="PROSITE" id="PS51462"/>
    </source>
</evidence>
<evidence type="ECO:0000256" key="12">
    <source>
        <dbReference type="ARBA" id="ARBA00038905"/>
    </source>
</evidence>
<dbReference type="GO" id="GO:0035539">
    <property type="term" value="F:8-oxo-7,8-dihydrodeoxyguanosine triphosphate pyrophosphatase activity"/>
    <property type="evidence" value="ECO:0007669"/>
    <property type="project" value="UniProtKB-EC"/>
</dbReference>
<evidence type="ECO:0000256" key="17">
    <source>
        <dbReference type="PIRSR" id="PIRSR603561-1"/>
    </source>
</evidence>
<dbReference type="SUPFAM" id="SSF55811">
    <property type="entry name" value="Nudix"/>
    <property type="match status" value="1"/>
</dbReference>
<dbReference type="InterPro" id="IPR020084">
    <property type="entry name" value="NUDIX_hydrolase_CS"/>
</dbReference>
<name>A0A432X7W3_9GAMM</name>
<evidence type="ECO:0000256" key="14">
    <source>
        <dbReference type="ARBA" id="ARBA00041592"/>
    </source>
</evidence>
<evidence type="ECO:0000256" key="2">
    <source>
        <dbReference type="ARBA" id="ARBA00005582"/>
    </source>
</evidence>
<dbReference type="PRINTS" id="PR00502">
    <property type="entry name" value="NUDIXFAMILY"/>
</dbReference>
<evidence type="ECO:0000256" key="6">
    <source>
        <dbReference type="ARBA" id="ARBA00022763"/>
    </source>
</evidence>
<dbReference type="GO" id="GO:0044715">
    <property type="term" value="F:8-oxo-dGDP phosphatase activity"/>
    <property type="evidence" value="ECO:0007669"/>
    <property type="project" value="TreeGrafter"/>
</dbReference>
<evidence type="ECO:0000256" key="8">
    <source>
        <dbReference type="ARBA" id="ARBA00022842"/>
    </source>
</evidence>
<keyword evidence="4" id="KW-0235">DNA replication</keyword>
<evidence type="ECO:0000256" key="13">
    <source>
        <dbReference type="ARBA" id="ARBA00040794"/>
    </source>
</evidence>
<evidence type="ECO:0000256" key="11">
    <source>
        <dbReference type="ARBA" id="ARBA00036904"/>
    </source>
</evidence>
<feature type="binding site" evidence="17">
    <location>
        <position position="120"/>
    </location>
    <ligand>
        <name>8-oxo-dGTP</name>
        <dbReference type="ChEBI" id="CHEBI:77896"/>
    </ligand>
</feature>
<dbReference type="InterPro" id="IPR000086">
    <property type="entry name" value="NUDIX_hydrolase_dom"/>
</dbReference>
<dbReference type="InterPro" id="IPR047127">
    <property type="entry name" value="MutT-like"/>
</dbReference>
<dbReference type="Pfam" id="PF14815">
    <property type="entry name" value="NUDIX_4"/>
    <property type="match status" value="1"/>
</dbReference>
<evidence type="ECO:0000256" key="7">
    <source>
        <dbReference type="ARBA" id="ARBA00022801"/>
    </source>
</evidence>